<accession>A0A9P1FYN3</accession>
<dbReference type="SUPFAM" id="SSF52047">
    <property type="entry name" value="RNI-like"/>
    <property type="match status" value="1"/>
</dbReference>
<gene>
    <name evidence="4" type="ORF">C1SCF055_LOCUS17978</name>
</gene>
<proteinExistence type="predicted"/>
<reference evidence="4" key="1">
    <citation type="submission" date="2022-10" db="EMBL/GenBank/DDBJ databases">
        <authorList>
            <person name="Chen Y."/>
            <person name="Dougan E. K."/>
            <person name="Chan C."/>
            <person name="Rhodes N."/>
            <person name="Thang M."/>
        </authorList>
    </citation>
    <scope>NUCLEOTIDE SEQUENCE</scope>
</reference>
<name>A0A9P1FYN3_9DINO</name>
<dbReference type="Pfam" id="PF13516">
    <property type="entry name" value="LRR_6"/>
    <property type="match status" value="2"/>
</dbReference>
<evidence type="ECO:0000256" key="1">
    <source>
        <dbReference type="ARBA" id="ARBA00022468"/>
    </source>
</evidence>
<dbReference type="PANTHER" id="PTHR24113">
    <property type="entry name" value="RAN GTPASE-ACTIVATING PROTEIN 1"/>
    <property type="match status" value="1"/>
</dbReference>
<dbReference type="Gene3D" id="3.80.10.10">
    <property type="entry name" value="Ribonuclease Inhibitor"/>
    <property type="match status" value="2"/>
</dbReference>
<keyword evidence="1" id="KW-0343">GTPase activation</keyword>
<sequence>MAPKKKPPKAEGEPDPLDEFVRKYGKNQKEFDTPKIARVQEILQKIDEGEDMKSWNFDADFDSMAFQVLCHTLRQSGYNDIEAIRLWKCGDGDKAVRSVCYYLEGQTGEQGVKDVQFMDNGVTELGCEFLGRTLGPNGNKMVNLLRLDFNQFGTPGVIKLSEGLSQNCTLRQLSLNYCNIGEDGGEYIAQILMFHRNAIEKLELMGNYLRERGVIDVFNACKRKTALSEINVFDNKFTDTPEVIKVLRELFANNTTLATYDLSGNHISDEGAGKLVHGLVSASHVEKVKITERVAEKTHNAIKDYLGSGGKKKKGKKK</sequence>
<dbReference type="OrthoDB" id="341587at2759"/>
<dbReference type="EMBL" id="CAMXCT020001546">
    <property type="protein sequence ID" value="CAL1144417.1"/>
    <property type="molecule type" value="Genomic_DNA"/>
</dbReference>
<dbReference type="GO" id="GO:0005829">
    <property type="term" value="C:cytosol"/>
    <property type="evidence" value="ECO:0007669"/>
    <property type="project" value="TreeGrafter"/>
</dbReference>
<organism evidence="4">
    <name type="scientific">Cladocopium goreaui</name>
    <dbReference type="NCBI Taxonomy" id="2562237"/>
    <lineage>
        <taxon>Eukaryota</taxon>
        <taxon>Sar</taxon>
        <taxon>Alveolata</taxon>
        <taxon>Dinophyceae</taxon>
        <taxon>Suessiales</taxon>
        <taxon>Symbiodiniaceae</taxon>
        <taxon>Cladocopium</taxon>
    </lineage>
</organism>
<keyword evidence="3" id="KW-0677">Repeat</keyword>
<protein>
    <submittedName>
        <fullName evidence="6">Protein NLRC3</fullName>
    </submittedName>
</protein>
<evidence type="ECO:0000313" key="6">
    <source>
        <dbReference type="EMBL" id="CAL4778354.1"/>
    </source>
</evidence>
<dbReference type="AlphaFoldDB" id="A0A9P1FYN3"/>
<comment type="caution">
    <text evidence="4">The sequence shown here is derived from an EMBL/GenBank/DDBJ whole genome shotgun (WGS) entry which is preliminary data.</text>
</comment>
<dbReference type="InterPro" id="IPR032675">
    <property type="entry name" value="LRR_dom_sf"/>
</dbReference>
<evidence type="ECO:0000256" key="2">
    <source>
        <dbReference type="ARBA" id="ARBA00022614"/>
    </source>
</evidence>
<dbReference type="Proteomes" id="UP001152797">
    <property type="component" value="Unassembled WGS sequence"/>
</dbReference>
<dbReference type="PANTHER" id="PTHR24113:SF12">
    <property type="entry name" value="RAN GTPASE-ACTIVATING PROTEIN 1"/>
    <property type="match status" value="1"/>
</dbReference>
<dbReference type="EMBL" id="CAMXCT030001546">
    <property type="protein sequence ID" value="CAL4778354.1"/>
    <property type="molecule type" value="Genomic_DNA"/>
</dbReference>
<reference evidence="5" key="2">
    <citation type="submission" date="2024-04" db="EMBL/GenBank/DDBJ databases">
        <authorList>
            <person name="Chen Y."/>
            <person name="Shah S."/>
            <person name="Dougan E. K."/>
            <person name="Thang M."/>
            <person name="Chan C."/>
        </authorList>
    </citation>
    <scope>NUCLEOTIDE SEQUENCE [LARGE SCALE GENOMIC DNA]</scope>
</reference>
<dbReference type="GO" id="GO:0006913">
    <property type="term" value="P:nucleocytoplasmic transport"/>
    <property type="evidence" value="ECO:0007669"/>
    <property type="project" value="TreeGrafter"/>
</dbReference>
<dbReference type="GO" id="GO:0005634">
    <property type="term" value="C:nucleus"/>
    <property type="evidence" value="ECO:0007669"/>
    <property type="project" value="TreeGrafter"/>
</dbReference>
<evidence type="ECO:0000313" key="4">
    <source>
        <dbReference type="EMBL" id="CAI3991042.1"/>
    </source>
</evidence>
<dbReference type="GO" id="GO:0031267">
    <property type="term" value="F:small GTPase binding"/>
    <property type="evidence" value="ECO:0007669"/>
    <property type="project" value="TreeGrafter"/>
</dbReference>
<dbReference type="InterPro" id="IPR001611">
    <property type="entry name" value="Leu-rich_rpt"/>
</dbReference>
<dbReference type="SMART" id="SM00368">
    <property type="entry name" value="LRR_RI"/>
    <property type="match status" value="3"/>
</dbReference>
<dbReference type="GO" id="GO:0048471">
    <property type="term" value="C:perinuclear region of cytoplasm"/>
    <property type="evidence" value="ECO:0007669"/>
    <property type="project" value="TreeGrafter"/>
</dbReference>
<evidence type="ECO:0000313" key="5">
    <source>
        <dbReference type="EMBL" id="CAL1144417.1"/>
    </source>
</evidence>
<dbReference type="InterPro" id="IPR027038">
    <property type="entry name" value="RanGap"/>
</dbReference>
<evidence type="ECO:0000313" key="7">
    <source>
        <dbReference type="Proteomes" id="UP001152797"/>
    </source>
</evidence>
<evidence type="ECO:0000256" key="3">
    <source>
        <dbReference type="ARBA" id="ARBA00022737"/>
    </source>
</evidence>
<keyword evidence="7" id="KW-1185">Reference proteome</keyword>
<dbReference type="GO" id="GO:0005096">
    <property type="term" value="F:GTPase activator activity"/>
    <property type="evidence" value="ECO:0007669"/>
    <property type="project" value="UniProtKB-KW"/>
</dbReference>
<dbReference type="EMBL" id="CAMXCT010001546">
    <property type="protein sequence ID" value="CAI3991042.1"/>
    <property type="molecule type" value="Genomic_DNA"/>
</dbReference>
<keyword evidence="2" id="KW-0433">Leucine-rich repeat</keyword>